<sequence length="300" mass="32764">MTVRKGTGFLAVSSSRTHLQQGMAVLTIVAILLSAITFATLSTSQKVQQYYAIEKVRQHTENSQVMLKQHIRGIASALRTQSVSSVLNTINNTNFLTTIQVDELEGAQHQPLTHYEISVSHDTENIKYKAKFLRYPALLRIPTPAQQFSWDSELTQWLFNRDVTALSADFFPSSITATQCHNIVPASIYWIDGNCVLDSSALSHSSNSQPTLLFVVNGDVSLSANTHFYGLIVMLSTTSSSYTLNVSASATVTGAYVSNAPIYSNINGVIAPAPALLKTLQAHTALAKIIPIPGTWYDID</sequence>
<protein>
    <submittedName>
        <fullName evidence="2">Uncharacterized protein</fullName>
    </submittedName>
</protein>
<reference evidence="2 3" key="1">
    <citation type="submission" date="2015-12" db="EMBL/GenBank/DDBJ databases">
        <title>Intraspecies pangenome expansion in the marine bacterium Alteromonas.</title>
        <authorList>
            <person name="Lopez-Perez M."/>
            <person name="Rodriguez-Valera F."/>
        </authorList>
    </citation>
    <scope>NUCLEOTIDE SEQUENCE [LARGE SCALE GENOMIC DNA]</scope>
    <source>
        <strain evidence="2 3">UM8</strain>
    </source>
</reference>
<keyword evidence="1" id="KW-0472">Membrane</keyword>
<keyword evidence="1" id="KW-1133">Transmembrane helix</keyword>
<accession>A0AAC9F7D6</accession>
<dbReference type="RefSeq" id="WP_012517505.1">
    <property type="nucleotide sequence ID" value="NZ_CAKMLI010000005.1"/>
</dbReference>
<evidence type="ECO:0000313" key="3">
    <source>
        <dbReference type="Proteomes" id="UP000061468"/>
    </source>
</evidence>
<dbReference type="EMBL" id="CP013928">
    <property type="protein sequence ID" value="AMJ79208.1"/>
    <property type="molecule type" value="Genomic_DNA"/>
</dbReference>
<evidence type="ECO:0000313" key="2">
    <source>
        <dbReference type="EMBL" id="AMJ79208.1"/>
    </source>
</evidence>
<organism evidence="2 3">
    <name type="scientific">Alteromonas mediterranea</name>
    <dbReference type="NCBI Taxonomy" id="314275"/>
    <lineage>
        <taxon>Bacteria</taxon>
        <taxon>Pseudomonadati</taxon>
        <taxon>Pseudomonadota</taxon>
        <taxon>Gammaproteobacteria</taxon>
        <taxon>Alteromonadales</taxon>
        <taxon>Alteromonadaceae</taxon>
        <taxon>Alteromonas/Salinimonas group</taxon>
        <taxon>Alteromonas</taxon>
    </lineage>
</organism>
<dbReference type="OMA" id="ASIFWIE"/>
<name>A0AAC9F7D6_9ALTE</name>
<evidence type="ECO:0000256" key="1">
    <source>
        <dbReference type="SAM" id="Phobius"/>
    </source>
</evidence>
<feature type="transmembrane region" description="Helical" evidence="1">
    <location>
        <begin position="21"/>
        <end position="41"/>
    </location>
</feature>
<dbReference type="AlphaFoldDB" id="A0AAC9F7D6"/>
<keyword evidence="1" id="KW-0812">Transmembrane</keyword>
<proteinExistence type="predicted"/>
<gene>
    <name evidence="2" type="ORF">AV942_13325</name>
</gene>
<dbReference type="Proteomes" id="UP000061468">
    <property type="component" value="Chromosome"/>
</dbReference>